<dbReference type="WBParaSite" id="JU765_v2.g16643.t1">
    <property type="protein sequence ID" value="JU765_v2.g16643.t1"/>
    <property type="gene ID" value="JU765_v2.g16643"/>
</dbReference>
<dbReference type="Proteomes" id="UP000887576">
    <property type="component" value="Unplaced"/>
</dbReference>
<accession>A0AC34QIX9</accession>
<evidence type="ECO:0000313" key="1">
    <source>
        <dbReference type="Proteomes" id="UP000887576"/>
    </source>
</evidence>
<evidence type="ECO:0000313" key="2">
    <source>
        <dbReference type="WBParaSite" id="JU765_v2.g16643.t1"/>
    </source>
</evidence>
<sequence>MRNTNNVTEQSTGESCAGHRVTGANGTGPGTIELTVDEDDNDTGGICGLHDKRGKSIKWTDIELNDIKIDQLNHPKPTINDLKPIADLQSLKQLNESRGIEAIVKLSNEFGGIEGLCSKLAVDPVNGLPKNPKLLQERRQKYGANVIPKSKPKPFWKLVVDASKDPTLLILICSGFISLGLSFYEPETNVIDVLPTVITEIINFDGKNDTIPVVSSTVTSFDASEMNKKREGHGSAWIEGAAILLCVVVVVLVTAMNDYSKERQFQSLQNKIETGHKFSVIRGGDAFDVPVSELVVGDIVRVKYGDLIPADGVLLSSNDLKIDESSLTGESDHVKKNIDTDPILLSGTYAMEGSGKMVITAVGIHSQTGIIMALLTGDRSSDSSSSSSSSSSSTSTNGGSTSSSSSSDSSKSSFNDHSISKSVLQTKLSKLALQIIYCGTSVAMLALIILIVRFCINEYFIDDETFTFSDIQNLVKFFIIAVTILVISIPEGLPLAIALSLTYSVKKMMKDNNLVRHMDACETMGNATTICSDKTGTLTTNQMTVVQSFLNGKYFNDIKNQPKKEQLPEKTRKLLCDAISINCAYNSMIIQPKKLGERLQQLGNKTECGLLGFVLQIGGNYEQIRNQHSEESLLKVYTFNSSRKSMMTVINLEENGQRVGFRVFCKGASEIVLSKCKFFIGEDAQVEEFTEQKRKMINSTIIQEMAQNGLRTICVAYKDYVFSNIRQVDETETAIESESEIDWENEDAIAKDFVGIAICGIQDPVRPEVPEAIRKCAKAGITVRMVTGDNINTARAIAIQCGILQPGDDYLVLEGKEFNRRICDEKGLVVQEKLDQVWPKLRVLARAQPVDKYNLVKGIIDSKLTSQREIVAVTGDGTNDGPALKKADVGFAMGVAGTDVAKEASDIILTDDNFTSIVKAVMWGRNVYDSISKFLQFQLTVNVVAVFTAFIGACTVSDSPLKAVHMLWINLIMDTLASLALATESPTTELLERKPYGRKKPLISRTMVKNISMHAIYQLVILLIFLFLGPEIFEIPSGINAPLFSPPSVHFTIIFNTFVLMTLFNEVNCRKVHGERNVFKYLSSNHMFIFIWISTFVGQILIVQFGGAWFSTSPLNATQWMVCMGFGLSELVYGQIVAMIPAKKCLPKKIRWGFGEEKPTPIIVDRAYDYVKNNMQLQEAPRVGLSLWIRAFKLIGLHYRVINAFRQNMLARNFDKTAPMMSAEAAERWRQSYRRYRHRKRQEKRMRRRASKDDTNLNNLPDPNLPSTSDPTTNIVAKPRLTTHRERKIHRHIRRQIARPQSQGKALDCVSDEETEPQHKESVSSRRRYFSTGSIEK</sequence>
<protein>
    <submittedName>
        <fullName evidence="2">Calcium-transporting ATPase</fullName>
    </submittedName>
</protein>
<name>A0AC34QIX9_9BILA</name>
<proteinExistence type="predicted"/>
<reference evidence="2" key="1">
    <citation type="submission" date="2022-11" db="UniProtKB">
        <authorList>
            <consortium name="WormBaseParasite"/>
        </authorList>
    </citation>
    <scope>IDENTIFICATION</scope>
</reference>
<organism evidence="1 2">
    <name type="scientific">Panagrolaimus sp. JU765</name>
    <dbReference type="NCBI Taxonomy" id="591449"/>
    <lineage>
        <taxon>Eukaryota</taxon>
        <taxon>Metazoa</taxon>
        <taxon>Ecdysozoa</taxon>
        <taxon>Nematoda</taxon>
        <taxon>Chromadorea</taxon>
        <taxon>Rhabditida</taxon>
        <taxon>Tylenchina</taxon>
        <taxon>Panagrolaimomorpha</taxon>
        <taxon>Panagrolaimoidea</taxon>
        <taxon>Panagrolaimidae</taxon>
        <taxon>Panagrolaimus</taxon>
    </lineage>
</organism>